<dbReference type="Proteomes" id="UP000051735">
    <property type="component" value="Unassembled WGS sequence"/>
</dbReference>
<sequence length="575" mass="66325">MAQENPQILAVSYKKSKEGIWIYLLTDVNNSIDIYELRAKLEKMGAQFSQLQKVDFNILETDTILNILLCLLSSFNIVKGSNILGRLYINSSLTAQKQLTLNEVEFSKELNLQVHSRQFTKIAAFKTHKDRRGDLSKFSKGGLGKSARYKIDVKHNSISQISGCYQKGENDDLYLQHPLVKNGKGSLTKFWRFNTTISKLESSIVGIEYLILNKMNEKFSEYLSKLAFKTIAVETLKDPMGQPAHRKELEASIRDVFKDKIIYIKNMTEDDKKVEELLKIFSDTTQIFPAIKAGKPLKVKPFSNKMQNQSVPTLVLIHDIDWYDRNKKEDQYLKYKGDIVQHLAVENLKGKEVPVLLLNAVKELVIKEMLNTHSTLGWEKMVDLSNFSFYKYYPDQEATLQYISHRDTFEIRELHPFKDIDPYRKFGLVSGNINAVECIIKDHKNGTFFEVKATGLRTIPNKNYYEALKEGKKVGRGEADLEKYLSGMVNINYYIKNQSIYYNVGEIGKGMNKTLPRASVVREIHPINSIQATNTFTNIEPLLKSMSMTWVRFKQYTVLPYPIKLLNEYYLSNIR</sequence>
<evidence type="ECO:0000313" key="2">
    <source>
        <dbReference type="Proteomes" id="UP000051735"/>
    </source>
</evidence>
<protein>
    <submittedName>
        <fullName evidence="1">ATPase</fullName>
    </submittedName>
</protein>
<reference evidence="1 2" key="1">
    <citation type="journal article" date="2015" name="Genome Announc.">
        <title>Expanding the biotechnology potential of lactobacilli through comparative genomics of 213 strains and associated genera.</title>
        <authorList>
            <person name="Sun Z."/>
            <person name="Harris H.M."/>
            <person name="McCann A."/>
            <person name="Guo C."/>
            <person name="Argimon S."/>
            <person name="Zhang W."/>
            <person name="Yang X."/>
            <person name="Jeffery I.B."/>
            <person name="Cooney J.C."/>
            <person name="Kagawa T.F."/>
            <person name="Liu W."/>
            <person name="Song Y."/>
            <person name="Salvetti E."/>
            <person name="Wrobel A."/>
            <person name="Rasinkangas P."/>
            <person name="Parkhill J."/>
            <person name="Rea M.C."/>
            <person name="O'Sullivan O."/>
            <person name="Ritari J."/>
            <person name="Douillard F.P."/>
            <person name="Paul Ross R."/>
            <person name="Yang R."/>
            <person name="Briner A.E."/>
            <person name="Felis G.E."/>
            <person name="de Vos W.M."/>
            <person name="Barrangou R."/>
            <person name="Klaenhammer T.R."/>
            <person name="Caufield P.W."/>
            <person name="Cui Y."/>
            <person name="Zhang H."/>
            <person name="O'Toole P.W."/>
        </authorList>
    </citation>
    <scope>NUCLEOTIDE SEQUENCE [LARGE SCALE GENOMIC DNA]</scope>
    <source>
        <strain evidence="1 2">DSM 6629</strain>
    </source>
</reference>
<accession>A0ABR5PUS5</accession>
<proteinExistence type="predicted"/>
<comment type="caution">
    <text evidence="1">The sequence shown here is derived from an EMBL/GenBank/DDBJ whole genome shotgun (WGS) entry which is preliminary data.</text>
</comment>
<gene>
    <name evidence="1" type="ORF">FC44_GL000801</name>
</gene>
<name>A0ABR5PUS5_9LACO</name>
<dbReference type="EMBL" id="AZGN01000001">
    <property type="protein sequence ID" value="KRM34756.1"/>
    <property type="molecule type" value="Genomic_DNA"/>
</dbReference>
<organism evidence="1 2">
    <name type="scientific">Lactobacillus intestinalis DSM 6629</name>
    <dbReference type="NCBI Taxonomy" id="1423761"/>
    <lineage>
        <taxon>Bacteria</taxon>
        <taxon>Bacillati</taxon>
        <taxon>Bacillota</taxon>
        <taxon>Bacilli</taxon>
        <taxon>Lactobacillales</taxon>
        <taxon>Lactobacillaceae</taxon>
        <taxon>Lactobacillus</taxon>
    </lineage>
</organism>
<evidence type="ECO:0000313" key="1">
    <source>
        <dbReference type="EMBL" id="KRM34756.1"/>
    </source>
</evidence>
<keyword evidence="2" id="KW-1185">Reference proteome</keyword>